<evidence type="ECO:0000313" key="3">
    <source>
        <dbReference type="Proteomes" id="UP000029267"/>
    </source>
</evidence>
<feature type="region of interest" description="Disordered" evidence="1">
    <location>
        <begin position="1"/>
        <end position="26"/>
    </location>
</feature>
<gene>
    <name evidence="2" type="ORF">EP10_001643</name>
</gene>
<protein>
    <submittedName>
        <fullName evidence="2">Uncharacterized protein</fullName>
    </submittedName>
</protein>
<comment type="caution">
    <text evidence="2">The sequence shown here is derived from an EMBL/GenBank/DDBJ whole genome shotgun (WGS) entry which is preliminary data.</text>
</comment>
<feature type="compositionally biased region" description="Polar residues" evidence="1">
    <location>
        <begin position="1"/>
        <end position="11"/>
    </location>
</feature>
<sequence>MRASFRCSNRANAKKQGRLTNAMKPPRPFSYIASPTSSLFLIPTALLPDTRLPDVVVAEAERETGTPRLMI</sequence>
<keyword evidence="3" id="KW-1185">Reference proteome</keyword>
<reference evidence="2 3" key="1">
    <citation type="journal article" date="2014" name="Genome Announc.">
        <title>Draft Genome Sequence of Geobacillus icigianus Strain G1w1T Isolated from Hot Springs in the Valley of Geysers, Kamchatka (Russian Federation).</title>
        <authorList>
            <person name="Bryanskaya A.V."/>
            <person name="Rozanov A.S."/>
            <person name="Logacheva M.D."/>
            <person name="Kotenko A.V."/>
            <person name="Peltek S.E."/>
        </authorList>
    </citation>
    <scope>NUCLEOTIDE SEQUENCE [LARGE SCALE GENOMIC DNA]</scope>
    <source>
        <strain evidence="2 3">G1w1</strain>
    </source>
</reference>
<dbReference type="EMBL" id="JPYA02000002">
    <property type="protein sequence ID" value="MEB3750802.1"/>
    <property type="molecule type" value="Genomic_DNA"/>
</dbReference>
<organism evidence="2 3">
    <name type="scientific">Geobacillus icigianus</name>
    <dbReference type="NCBI Taxonomy" id="1430331"/>
    <lineage>
        <taxon>Bacteria</taxon>
        <taxon>Bacillati</taxon>
        <taxon>Bacillota</taxon>
        <taxon>Bacilli</taxon>
        <taxon>Bacillales</taxon>
        <taxon>Anoxybacillaceae</taxon>
        <taxon>Geobacillus</taxon>
    </lineage>
</organism>
<dbReference type="RefSeq" id="WP_033020518.1">
    <property type="nucleotide sequence ID" value="NZ_JPYA02000002.1"/>
</dbReference>
<accession>A0ABU6BFW6</accession>
<name>A0ABU6BFW6_9BACL</name>
<dbReference type="Proteomes" id="UP000029267">
    <property type="component" value="Unassembled WGS sequence"/>
</dbReference>
<evidence type="ECO:0000256" key="1">
    <source>
        <dbReference type="SAM" id="MobiDB-lite"/>
    </source>
</evidence>
<evidence type="ECO:0000313" key="2">
    <source>
        <dbReference type="EMBL" id="MEB3750802.1"/>
    </source>
</evidence>
<proteinExistence type="predicted"/>